<organism evidence="2 3">
    <name type="scientific">Rhizobium helianthi</name>
    <dbReference type="NCBI Taxonomy" id="1132695"/>
    <lineage>
        <taxon>Bacteria</taxon>
        <taxon>Pseudomonadati</taxon>
        <taxon>Pseudomonadota</taxon>
        <taxon>Alphaproteobacteria</taxon>
        <taxon>Hyphomicrobiales</taxon>
        <taxon>Rhizobiaceae</taxon>
        <taxon>Rhizobium/Agrobacterium group</taxon>
        <taxon>Rhizobium</taxon>
    </lineage>
</organism>
<evidence type="ECO:0000313" key="3">
    <source>
        <dbReference type="Proteomes" id="UP001597322"/>
    </source>
</evidence>
<dbReference type="InterPro" id="IPR050383">
    <property type="entry name" value="GlyoxalaseI/FosfomycinResist"/>
</dbReference>
<evidence type="ECO:0000313" key="2">
    <source>
        <dbReference type="EMBL" id="MFD1744732.1"/>
    </source>
</evidence>
<dbReference type="PROSITE" id="PS51819">
    <property type="entry name" value="VOC"/>
    <property type="match status" value="1"/>
</dbReference>
<comment type="caution">
    <text evidence="2">The sequence shown here is derived from an EMBL/GenBank/DDBJ whole genome shotgun (WGS) entry which is preliminary data.</text>
</comment>
<dbReference type="InterPro" id="IPR004360">
    <property type="entry name" value="Glyas_Fos-R_dOase_dom"/>
</dbReference>
<dbReference type="Gene3D" id="3.10.180.10">
    <property type="entry name" value="2,3-Dihydroxybiphenyl 1,2-Dioxygenase, domain 1"/>
    <property type="match status" value="1"/>
</dbReference>
<dbReference type="Pfam" id="PF00903">
    <property type="entry name" value="Glyoxalase"/>
    <property type="match status" value="1"/>
</dbReference>
<gene>
    <name evidence="2" type="ORF">ACFSE1_04585</name>
</gene>
<name>A0ABW4M0W7_9HYPH</name>
<proteinExistence type="predicted"/>
<protein>
    <submittedName>
        <fullName evidence="2">VOC family protein</fullName>
    </submittedName>
</protein>
<feature type="domain" description="VOC" evidence="1">
    <location>
        <begin position="4"/>
        <end position="129"/>
    </location>
</feature>
<dbReference type="InterPro" id="IPR037523">
    <property type="entry name" value="VOC_core"/>
</dbReference>
<evidence type="ECO:0000259" key="1">
    <source>
        <dbReference type="PROSITE" id="PS51819"/>
    </source>
</evidence>
<dbReference type="SUPFAM" id="SSF54593">
    <property type="entry name" value="Glyoxalase/Bleomycin resistance protein/Dihydroxybiphenyl dioxygenase"/>
    <property type="match status" value="1"/>
</dbReference>
<dbReference type="PANTHER" id="PTHR21366:SF22">
    <property type="entry name" value="VOC DOMAIN-CONTAINING PROTEIN"/>
    <property type="match status" value="1"/>
</dbReference>
<keyword evidence="3" id="KW-1185">Reference proteome</keyword>
<dbReference type="RefSeq" id="WP_377397057.1">
    <property type="nucleotide sequence ID" value="NZ_JBHUEQ010000004.1"/>
</dbReference>
<dbReference type="InterPro" id="IPR029068">
    <property type="entry name" value="Glyas_Bleomycin-R_OHBP_Dase"/>
</dbReference>
<dbReference type="Proteomes" id="UP001597322">
    <property type="component" value="Unassembled WGS sequence"/>
</dbReference>
<dbReference type="EMBL" id="JBHUEQ010000004">
    <property type="protein sequence ID" value="MFD1744732.1"/>
    <property type="molecule type" value="Genomic_DNA"/>
</dbReference>
<reference evidence="3" key="1">
    <citation type="journal article" date="2019" name="Int. J. Syst. Evol. Microbiol.">
        <title>The Global Catalogue of Microorganisms (GCM) 10K type strain sequencing project: providing services to taxonomists for standard genome sequencing and annotation.</title>
        <authorList>
            <consortium name="The Broad Institute Genomics Platform"/>
            <consortium name="The Broad Institute Genome Sequencing Center for Infectious Disease"/>
            <person name="Wu L."/>
            <person name="Ma J."/>
        </authorList>
    </citation>
    <scope>NUCLEOTIDE SEQUENCE [LARGE SCALE GENOMIC DNA]</scope>
    <source>
        <strain evidence="3">CG52</strain>
    </source>
</reference>
<sequence length="134" mass="14857">MIEGVLETALYADDLDKAEVFYGQTLGLELIRRGGNRHLFYRCGAGVLLIFNPDETQKTDENDPLQVPPHGARGAGHVCFIVTADDLEAFAEKLSAAGVEIEHRLTWPNGTPSIYFRDPAGNSLEITRRNLWNS</sequence>
<dbReference type="PANTHER" id="PTHR21366">
    <property type="entry name" value="GLYOXALASE FAMILY PROTEIN"/>
    <property type="match status" value="1"/>
</dbReference>
<accession>A0ABW4M0W7</accession>